<comment type="caution">
    <text evidence="4">The sequence shown here is derived from an EMBL/GenBank/DDBJ whole genome shotgun (WGS) entry which is preliminary data.</text>
</comment>
<evidence type="ECO:0000259" key="3">
    <source>
        <dbReference type="SMART" id="SM00148"/>
    </source>
</evidence>
<reference evidence="4 5" key="1">
    <citation type="journal article" date="2018" name="Sci. Rep.">
        <title>Genomic signatures of local adaptation to the degree of environmental predictability in rotifers.</title>
        <authorList>
            <person name="Franch-Gras L."/>
            <person name="Hahn C."/>
            <person name="Garcia-Roger E.M."/>
            <person name="Carmona M.J."/>
            <person name="Serra M."/>
            <person name="Gomez A."/>
        </authorList>
    </citation>
    <scope>NUCLEOTIDE SEQUENCE [LARGE SCALE GENOMIC DNA]</scope>
    <source>
        <strain evidence="4">HYR1</strain>
    </source>
</reference>
<keyword evidence="1" id="KW-0442">Lipid degradation</keyword>
<keyword evidence="5" id="KW-1185">Reference proteome</keyword>
<evidence type="ECO:0000313" key="5">
    <source>
        <dbReference type="Proteomes" id="UP000276133"/>
    </source>
</evidence>
<comment type="catalytic activity">
    <reaction evidence="1">
        <text>a 1,2-diacyl-sn-glycero-3-phospho-(1D-myo-inositol-4,5-bisphosphate) + H2O = 1D-myo-inositol 1,4,5-trisphosphate + a 1,2-diacyl-sn-glycerol + H(+)</text>
        <dbReference type="Rhea" id="RHEA:33179"/>
        <dbReference type="ChEBI" id="CHEBI:15377"/>
        <dbReference type="ChEBI" id="CHEBI:15378"/>
        <dbReference type="ChEBI" id="CHEBI:17815"/>
        <dbReference type="ChEBI" id="CHEBI:58456"/>
        <dbReference type="ChEBI" id="CHEBI:203600"/>
        <dbReference type="EC" id="3.1.4.11"/>
    </reaction>
</comment>
<dbReference type="Pfam" id="PF00388">
    <property type="entry name" value="PI-PLC-X"/>
    <property type="match status" value="1"/>
</dbReference>
<dbReference type="EC" id="3.1.4.11" evidence="1"/>
<dbReference type="InterPro" id="IPR001192">
    <property type="entry name" value="PI-PLC_fam"/>
</dbReference>
<proteinExistence type="predicted"/>
<keyword evidence="1" id="KW-0378">Hydrolase</keyword>
<feature type="non-terminal residue" evidence="4">
    <location>
        <position position="1"/>
    </location>
</feature>
<dbReference type="AlphaFoldDB" id="A0A3M7QBZ4"/>
<dbReference type="SUPFAM" id="SSF51695">
    <property type="entry name" value="PLC-like phosphodiesterases"/>
    <property type="match status" value="1"/>
</dbReference>
<dbReference type="InterPro" id="IPR000909">
    <property type="entry name" value="PLipase_C_PInositol-sp_X_dom"/>
</dbReference>
<dbReference type="InterPro" id="IPR017946">
    <property type="entry name" value="PLC-like_Pdiesterase_TIM-brl"/>
</dbReference>
<feature type="compositionally biased region" description="Polar residues" evidence="2">
    <location>
        <begin position="205"/>
        <end position="216"/>
    </location>
</feature>
<organism evidence="4 5">
    <name type="scientific">Brachionus plicatilis</name>
    <name type="common">Marine rotifer</name>
    <name type="synonym">Brachionus muelleri</name>
    <dbReference type="NCBI Taxonomy" id="10195"/>
    <lineage>
        <taxon>Eukaryota</taxon>
        <taxon>Metazoa</taxon>
        <taxon>Spiralia</taxon>
        <taxon>Gnathifera</taxon>
        <taxon>Rotifera</taxon>
        <taxon>Eurotatoria</taxon>
        <taxon>Monogononta</taxon>
        <taxon>Pseudotrocha</taxon>
        <taxon>Ploima</taxon>
        <taxon>Brachionidae</taxon>
        <taxon>Brachionus</taxon>
    </lineage>
</organism>
<dbReference type="GO" id="GO:0007186">
    <property type="term" value="P:G protein-coupled receptor signaling pathway"/>
    <property type="evidence" value="ECO:0007669"/>
    <property type="project" value="TreeGrafter"/>
</dbReference>
<evidence type="ECO:0000256" key="2">
    <source>
        <dbReference type="SAM" id="MobiDB-lite"/>
    </source>
</evidence>
<sequence>SRNLLSFVGFSKFLLDKDNFLFEIDQEENSKLFDNHKKFSYYDYDKLNNADTMDYPLSFYYIASSHNTYLTGHQLKGESSAEIYRTALRSGCRCVELDVWDGDDGSPVVYHGRTLTSKVSFTTVVEVINESAFETSPFPVILSIENRCSVQQQVKIAHIFVKTFGDKLVKNYITEPESDFPLLPSPNQLKYKILIKNKKLHSTTVPGQELSANGKKNSTKKIQKQSTENVDFNLNTSRENLEIFDDYSSSITNFITGPVKRIRTISTRLATTSQNEPNNKSNQIHKSKSLTDSSFNKLNIKHDNNQDSFNAEANLNLAASPTTLTNQSNNASISTSIAGISNVSEANQDLKKLRFQRNSLRNNSLEIDPCLHRTQSILPITSSNVKLNQLNISNPLKKQAKSNQPNALIAEELSSLVVYTQAVKFRELNLIPANVYTGKTLSYNPFKLSPQYSTIQNSNNNSKKSLNNLNNSRIFHNQNQLVTQPSLSSSGTDGSKYDIKYKSFTESSSQIQHNQLSHIQNSTFLTSQVSENQNQSNGSPCSYQIVSLNESKAKQLCKKRPIDVIW</sequence>
<dbReference type="GO" id="GO:0051209">
    <property type="term" value="P:release of sequestered calcium ion into cytosol"/>
    <property type="evidence" value="ECO:0007669"/>
    <property type="project" value="TreeGrafter"/>
</dbReference>
<feature type="region of interest" description="Disordered" evidence="2">
    <location>
        <begin position="205"/>
        <end position="225"/>
    </location>
</feature>
<dbReference type="PRINTS" id="PR00390">
    <property type="entry name" value="PHPHLIPASEC"/>
</dbReference>
<feature type="region of interest" description="Disordered" evidence="2">
    <location>
        <begin position="270"/>
        <end position="290"/>
    </location>
</feature>
<dbReference type="PANTHER" id="PTHR10336">
    <property type="entry name" value="PHOSPHOINOSITIDE-SPECIFIC PHOSPHOLIPASE C FAMILY PROTEIN"/>
    <property type="match status" value="1"/>
</dbReference>
<dbReference type="GO" id="GO:0016042">
    <property type="term" value="P:lipid catabolic process"/>
    <property type="evidence" value="ECO:0007669"/>
    <property type="project" value="UniProtKB-KW"/>
</dbReference>
<dbReference type="PANTHER" id="PTHR10336:SF6">
    <property type="entry name" value="1-PHOSPHATIDYLINOSITOL 4,5-BISPHOSPHATE PHOSPHODIESTERASE EPSILON-1"/>
    <property type="match status" value="1"/>
</dbReference>
<dbReference type="GO" id="GO:0048015">
    <property type="term" value="P:phosphatidylinositol-mediated signaling"/>
    <property type="evidence" value="ECO:0007669"/>
    <property type="project" value="TreeGrafter"/>
</dbReference>
<dbReference type="SMART" id="SM00148">
    <property type="entry name" value="PLCXc"/>
    <property type="match status" value="1"/>
</dbReference>
<dbReference type="PROSITE" id="PS50007">
    <property type="entry name" value="PIPLC_X_DOMAIN"/>
    <property type="match status" value="1"/>
</dbReference>
<evidence type="ECO:0000256" key="1">
    <source>
        <dbReference type="RuleBase" id="RU361133"/>
    </source>
</evidence>
<dbReference type="EMBL" id="REGN01006616">
    <property type="protein sequence ID" value="RNA08823.1"/>
    <property type="molecule type" value="Genomic_DNA"/>
</dbReference>
<protein>
    <recommendedName>
        <fullName evidence="1">Phosphoinositide phospholipase C</fullName>
        <ecNumber evidence="1">3.1.4.11</ecNumber>
    </recommendedName>
</protein>
<feature type="domain" description="Phosphatidylinositol-specific phospholipase C X" evidence="3">
    <location>
        <begin position="51"/>
        <end position="198"/>
    </location>
</feature>
<dbReference type="GO" id="GO:0004435">
    <property type="term" value="F:phosphatidylinositol-4,5-bisphosphate phospholipase C activity"/>
    <property type="evidence" value="ECO:0007669"/>
    <property type="project" value="UniProtKB-EC"/>
</dbReference>
<dbReference type="OrthoDB" id="269822at2759"/>
<accession>A0A3M7QBZ4</accession>
<dbReference type="Proteomes" id="UP000276133">
    <property type="component" value="Unassembled WGS sequence"/>
</dbReference>
<evidence type="ECO:0000313" key="4">
    <source>
        <dbReference type="EMBL" id="RNA08823.1"/>
    </source>
</evidence>
<dbReference type="Gene3D" id="3.20.20.190">
    <property type="entry name" value="Phosphatidylinositol (PI) phosphodiesterase"/>
    <property type="match status" value="1"/>
</dbReference>
<name>A0A3M7QBZ4_BRAPC</name>
<keyword evidence="1" id="KW-0443">Lipid metabolism</keyword>
<gene>
    <name evidence="4" type="ORF">BpHYR1_008567</name>
</gene>
<dbReference type="GO" id="GO:0046488">
    <property type="term" value="P:phosphatidylinositol metabolic process"/>
    <property type="evidence" value="ECO:0007669"/>
    <property type="project" value="TreeGrafter"/>
</dbReference>
<dbReference type="CDD" id="cd08558">
    <property type="entry name" value="PI-PLCc_eukaryota"/>
    <property type="match status" value="1"/>
</dbReference>
<dbReference type="GO" id="GO:0007265">
    <property type="term" value="P:Ras protein signal transduction"/>
    <property type="evidence" value="ECO:0007669"/>
    <property type="project" value="TreeGrafter"/>
</dbReference>
<feature type="compositionally biased region" description="Polar residues" evidence="2">
    <location>
        <begin position="270"/>
        <end position="282"/>
    </location>
</feature>
<dbReference type="STRING" id="10195.A0A3M7QBZ4"/>